<keyword evidence="3" id="KW-1185">Reference proteome</keyword>
<proteinExistence type="predicted"/>
<feature type="non-terminal residue" evidence="2">
    <location>
        <position position="53"/>
    </location>
</feature>
<evidence type="ECO:0000313" key="3">
    <source>
        <dbReference type="Proteomes" id="UP000054018"/>
    </source>
</evidence>
<sequence>MKIDEQARDQTKERPEKGDSAGGEMSAPATPEPSKLSNSSEETTATTTSTRKA</sequence>
<organism evidence="2 3">
    <name type="scientific">Pisolithus microcarpus 441</name>
    <dbReference type="NCBI Taxonomy" id="765257"/>
    <lineage>
        <taxon>Eukaryota</taxon>
        <taxon>Fungi</taxon>
        <taxon>Dikarya</taxon>
        <taxon>Basidiomycota</taxon>
        <taxon>Agaricomycotina</taxon>
        <taxon>Agaricomycetes</taxon>
        <taxon>Agaricomycetidae</taxon>
        <taxon>Boletales</taxon>
        <taxon>Sclerodermatineae</taxon>
        <taxon>Pisolithaceae</taxon>
        <taxon>Pisolithus</taxon>
    </lineage>
</organism>
<feature type="compositionally biased region" description="Low complexity" evidence="1">
    <location>
        <begin position="37"/>
        <end position="53"/>
    </location>
</feature>
<dbReference type="HOGENOM" id="CLU_3074370_0_0_1"/>
<protein>
    <submittedName>
        <fullName evidence="2">Uncharacterized protein</fullName>
    </submittedName>
</protein>
<gene>
    <name evidence="2" type="ORF">PISMIDRAFT_677920</name>
</gene>
<evidence type="ECO:0000313" key="2">
    <source>
        <dbReference type="EMBL" id="KIK24814.1"/>
    </source>
</evidence>
<dbReference type="AlphaFoldDB" id="A0A0C9ZFT0"/>
<dbReference type="EMBL" id="KN833713">
    <property type="protein sequence ID" value="KIK24814.1"/>
    <property type="molecule type" value="Genomic_DNA"/>
</dbReference>
<feature type="region of interest" description="Disordered" evidence="1">
    <location>
        <begin position="1"/>
        <end position="53"/>
    </location>
</feature>
<dbReference type="OrthoDB" id="21474at2759"/>
<reference evidence="3" key="2">
    <citation type="submission" date="2015-01" db="EMBL/GenBank/DDBJ databases">
        <title>Evolutionary Origins and Diversification of the Mycorrhizal Mutualists.</title>
        <authorList>
            <consortium name="DOE Joint Genome Institute"/>
            <consortium name="Mycorrhizal Genomics Consortium"/>
            <person name="Kohler A."/>
            <person name="Kuo A."/>
            <person name="Nagy L.G."/>
            <person name="Floudas D."/>
            <person name="Copeland A."/>
            <person name="Barry K.W."/>
            <person name="Cichocki N."/>
            <person name="Veneault-Fourrey C."/>
            <person name="LaButti K."/>
            <person name="Lindquist E.A."/>
            <person name="Lipzen A."/>
            <person name="Lundell T."/>
            <person name="Morin E."/>
            <person name="Murat C."/>
            <person name="Riley R."/>
            <person name="Ohm R."/>
            <person name="Sun H."/>
            <person name="Tunlid A."/>
            <person name="Henrissat B."/>
            <person name="Grigoriev I.V."/>
            <person name="Hibbett D.S."/>
            <person name="Martin F."/>
        </authorList>
    </citation>
    <scope>NUCLEOTIDE SEQUENCE [LARGE SCALE GENOMIC DNA]</scope>
    <source>
        <strain evidence="3">441</strain>
    </source>
</reference>
<dbReference type="Proteomes" id="UP000054018">
    <property type="component" value="Unassembled WGS sequence"/>
</dbReference>
<evidence type="ECO:0000256" key="1">
    <source>
        <dbReference type="SAM" id="MobiDB-lite"/>
    </source>
</evidence>
<name>A0A0C9ZFT0_9AGAM</name>
<reference evidence="2 3" key="1">
    <citation type="submission" date="2014-04" db="EMBL/GenBank/DDBJ databases">
        <authorList>
            <consortium name="DOE Joint Genome Institute"/>
            <person name="Kuo A."/>
            <person name="Kohler A."/>
            <person name="Costa M.D."/>
            <person name="Nagy L.G."/>
            <person name="Floudas D."/>
            <person name="Copeland A."/>
            <person name="Barry K.W."/>
            <person name="Cichocki N."/>
            <person name="Veneault-Fourrey C."/>
            <person name="LaButti K."/>
            <person name="Lindquist E.A."/>
            <person name="Lipzen A."/>
            <person name="Lundell T."/>
            <person name="Morin E."/>
            <person name="Murat C."/>
            <person name="Sun H."/>
            <person name="Tunlid A."/>
            <person name="Henrissat B."/>
            <person name="Grigoriev I.V."/>
            <person name="Hibbett D.S."/>
            <person name="Martin F."/>
            <person name="Nordberg H.P."/>
            <person name="Cantor M.N."/>
            <person name="Hua S.X."/>
        </authorList>
    </citation>
    <scope>NUCLEOTIDE SEQUENCE [LARGE SCALE GENOMIC DNA]</scope>
    <source>
        <strain evidence="2 3">441</strain>
    </source>
</reference>
<accession>A0A0C9ZFT0</accession>
<feature type="compositionally biased region" description="Basic and acidic residues" evidence="1">
    <location>
        <begin position="1"/>
        <end position="19"/>
    </location>
</feature>